<feature type="active site" description="Glycyl thioester intermediate" evidence="5">
    <location>
        <position position="1171"/>
    </location>
</feature>
<dbReference type="GO" id="GO:0061630">
    <property type="term" value="F:ubiquitin protein ligase activity"/>
    <property type="evidence" value="ECO:0007669"/>
    <property type="project" value="UniProtKB-EC"/>
</dbReference>
<feature type="compositionally biased region" description="Polar residues" evidence="6">
    <location>
        <begin position="710"/>
        <end position="719"/>
    </location>
</feature>
<dbReference type="Gene3D" id="3.30.2410.10">
    <property type="entry name" value="Hect, E3 ligase catalytic domain"/>
    <property type="match status" value="1"/>
</dbReference>
<keyword evidence="3" id="KW-0808">Transferase</keyword>
<sequence length="1203" mass="136901">MHTTFSGSSRRPRQVNLSGRRGGNPFAPASSHGPPSALASAQQERERRQRERDRLNGAKVVQRYWRGYRSRASLSTKWRQEWDAIESQAGDRSQDRPYEQEGTAYGQVRLFLQFASLRSQQDQERLYKLLRRLSSSVNLDSGFASSGPWPMLYLRLQNLLLAGLDRTLDLKQPNRETEQLLFDSLAFTIDRISELTTRNAPQLYRTLARLIKQFSSSKGQSKVDPERLIHCTLVPLKSINARTTVMYASFAWHILTLEQLSKTPFAPRSLELLADGINYKLLANSLVEALSSTNPQKDEFTKDSRKMAFVLAYLIYFYRQAHRFNTSNMYSDDKDYMSSVSTLLSLVVAESVSKRSKRGHFEDDSEDFDLGLVENNSFVQEQVLSLVDSDSISSLLGNKSKEKPNDYSVSNGLDSDAKQLASFALTLMRFFPKKADDVRIALYRGSSTVFSANVDEKVPTIAYLWQAAKSTHIFQTICQNPDEVVPLLKAQTNRGYSTSSASAFRSSYTSEEIRDEWRIILVFFELYTFVLRLMDDEEFFSPAALTSSTSTSWASQNALPLQDVKTITVFLKNLGFSMYFDVLQLSEVEPHRERDPSVIGNYFSISARNQAESSTDEPKPQEPTVAGITGISMDYVKGIVTGLLRMLYERDSRRPFLPKGHWLMTSRLEMDGFISQVVQEDEKRHKIEEEDEDIGDPHSYEDEDSEDESQQLVGTSHSSNLRRQEKLRRQQRKYTRRKFLASVAPRLEILQNMPFFIPFQTRVEIFREFIRLDQLKRRGASDAETWGLIHSMQHPEMFRKHHARIQRNSIFEDAYEQFHPLAQGLKEPIQITFMDSFGNEEAGIDGGGVTKEFLTSITKEAFDTNEPYAMFVENEHHLLYPNPTAMEELKENPQRQAILAGDKPIATAASALLNRFEFLGRVVGKCLYEGILVDVSFASFFLLKWALTGGEGNAPKETSYRANLNDLRDMDEGLYQGLIKLKNYSGDTSDFGLDFTIVDTIITNYTTGKTKNITRDLKPDGANMAVDNQNRLLYIFCVVQHRLNRQPYSQTAAFLRGLSSMIKPSWLNMFNQSELQTLVGGTSSEIDVADLRRNTLYGGVYVIGDDGLEHPTIQYFWQVMEEMSDEERRAVLKFVTSTPRAPLLGFGSLMPRFSIRDSSSDQTRLPSTSTCVNLLKLPMYKTKAVLKEKLLLSVFSGAGFDLS</sequence>
<dbReference type="InterPro" id="IPR035983">
    <property type="entry name" value="Hect_E3_ubiquitin_ligase"/>
</dbReference>
<dbReference type="Gene3D" id="3.30.2160.10">
    <property type="entry name" value="Hect, E3 ligase catalytic domain"/>
    <property type="match status" value="1"/>
</dbReference>
<keyword evidence="4 5" id="KW-0833">Ubl conjugation pathway</keyword>
<accession>A0A6A6UP46</accession>
<evidence type="ECO:0000256" key="1">
    <source>
        <dbReference type="ARBA" id="ARBA00000885"/>
    </source>
</evidence>
<dbReference type="EC" id="2.3.2.26" evidence="2"/>
<dbReference type="InterPro" id="IPR044611">
    <property type="entry name" value="E3A/B/C-like"/>
</dbReference>
<dbReference type="GO" id="GO:0000209">
    <property type="term" value="P:protein polyubiquitination"/>
    <property type="evidence" value="ECO:0007669"/>
    <property type="project" value="InterPro"/>
</dbReference>
<dbReference type="CDD" id="cd00078">
    <property type="entry name" value="HECTc"/>
    <property type="match status" value="1"/>
</dbReference>
<protein>
    <recommendedName>
        <fullName evidence="2">HECT-type E3 ubiquitin transferase</fullName>
        <ecNumber evidence="2">2.3.2.26</ecNumber>
    </recommendedName>
</protein>
<evidence type="ECO:0000256" key="6">
    <source>
        <dbReference type="SAM" id="MobiDB-lite"/>
    </source>
</evidence>
<reference evidence="8" key="1">
    <citation type="journal article" date="2020" name="Stud. Mycol.">
        <title>101 Dothideomycetes genomes: a test case for predicting lifestyles and emergence of pathogens.</title>
        <authorList>
            <person name="Haridas S."/>
            <person name="Albert R."/>
            <person name="Binder M."/>
            <person name="Bloem J."/>
            <person name="Labutti K."/>
            <person name="Salamov A."/>
            <person name="Andreopoulos B."/>
            <person name="Baker S."/>
            <person name="Barry K."/>
            <person name="Bills G."/>
            <person name="Bluhm B."/>
            <person name="Cannon C."/>
            <person name="Castanera R."/>
            <person name="Culley D."/>
            <person name="Daum C."/>
            <person name="Ezra D."/>
            <person name="Gonzalez J."/>
            <person name="Henrissat B."/>
            <person name="Kuo A."/>
            <person name="Liang C."/>
            <person name="Lipzen A."/>
            <person name="Lutzoni F."/>
            <person name="Magnuson J."/>
            <person name="Mondo S."/>
            <person name="Nolan M."/>
            <person name="Ohm R."/>
            <person name="Pangilinan J."/>
            <person name="Park H.-J."/>
            <person name="Ramirez L."/>
            <person name="Alfaro M."/>
            <person name="Sun H."/>
            <person name="Tritt A."/>
            <person name="Yoshinaga Y."/>
            <person name="Zwiers L.-H."/>
            <person name="Turgeon B."/>
            <person name="Goodwin S."/>
            <person name="Spatafora J."/>
            <person name="Crous P."/>
            <person name="Grigoriev I."/>
        </authorList>
    </citation>
    <scope>NUCLEOTIDE SEQUENCE</scope>
    <source>
        <strain evidence="8">CBS 115976</strain>
    </source>
</reference>
<evidence type="ECO:0000256" key="2">
    <source>
        <dbReference type="ARBA" id="ARBA00012485"/>
    </source>
</evidence>
<dbReference type="SUPFAM" id="SSF56204">
    <property type="entry name" value="Hect, E3 ligase catalytic domain"/>
    <property type="match status" value="1"/>
</dbReference>
<evidence type="ECO:0000256" key="3">
    <source>
        <dbReference type="ARBA" id="ARBA00022679"/>
    </source>
</evidence>
<keyword evidence="9" id="KW-1185">Reference proteome</keyword>
<dbReference type="AlphaFoldDB" id="A0A6A6UP46"/>
<dbReference type="PROSITE" id="PS50096">
    <property type="entry name" value="IQ"/>
    <property type="match status" value="1"/>
</dbReference>
<dbReference type="PANTHER" id="PTHR45700:SF2">
    <property type="entry name" value="UBIQUITIN-PROTEIN LIGASE E3C"/>
    <property type="match status" value="1"/>
</dbReference>
<dbReference type="Pfam" id="PF00632">
    <property type="entry name" value="HECT"/>
    <property type="match status" value="1"/>
</dbReference>
<dbReference type="FunFam" id="3.30.2410.10:FF:000044">
    <property type="entry name" value="Uncharacterized protein"/>
    <property type="match status" value="1"/>
</dbReference>
<organism evidence="8 9">
    <name type="scientific">Microthyrium microscopicum</name>
    <dbReference type="NCBI Taxonomy" id="703497"/>
    <lineage>
        <taxon>Eukaryota</taxon>
        <taxon>Fungi</taxon>
        <taxon>Dikarya</taxon>
        <taxon>Ascomycota</taxon>
        <taxon>Pezizomycotina</taxon>
        <taxon>Dothideomycetes</taxon>
        <taxon>Dothideomycetes incertae sedis</taxon>
        <taxon>Microthyriales</taxon>
        <taxon>Microthyriaceae</taxon>
        <taxon>Microthyrium</taxon>
    </lineage>
</organism>
<dbReference type="PANTHER" id="PTHR45700">
    <property type="entry name" value="UBIQUITIN-PROTEIN LIGASE E3C"/>
    <property type="match status" value="1"/>
</dbReference>
<comment type="catalytic activity">
    <reaction evidence="1">
        <text>S-ubiquitinyl-[E2 ubiquitin-conjugating enzyme]-L-cysteine + [acceptor protein]-L-lysine = [E2 ubiquitin-conjugating enzyme]-L-cysteine + N(6)-ubiquitinyl-[acceptor protein]-L-lysine.</text>
        <dbReference type="EC" id="2.3.2.26"/>
    </reaction>
</comment>
<evidence type="ECO:0000313" key="8">
    <source>
        <dbReference type="EMBL" id="KAF2674065.1"/>
    </source>
</evidence>
<feature type="region of interest" description="Disordered" evidence="6">
    <location>
        <begin position="1"/>
        <end position="53"/>
    </location>
</feature>
<dbReference type="EMBL" id="MU004230">
    <property type="protein sequence ID" value="KAF2674065.1"/>
    <property type="molecule type" value="Genomic_DNA"/>
</dbReference>
<feature type="domain" description="HECT" evidence="7">
    <location>
        <begin position="825"/>
        <end position="1203"/>
    </location>
</feature>
<evidence type="ECO:0000256" key="4">
    <source>
        <dbReference type="ARBA" id="ARBA00022786"/>
    </source>
</evidence>
<dbReference type="OrthoDB" id="8068875at2759"/>
<dbReference type="SMART" id="SM00119">
    <property type="entry name" value="HECTc"/>
    <property type="match status" value="1"/>
</dbReference>
<dbReference type="Proteomes" id="UP000799302">
    <property type="component" value="Unassembled WGS sequence"/>
</dbReference>
<dbReference type="PROSITE" id="PS50237">
    <property type="entry name" value="HECT"/>
    <property type="match status" value="1"/>
</dbReference>
<dbReference type="InterPro" id="IPR000569">
    <property type="entry name" value="HECT_dom"/>
</dbReference>
<evidence type="ECO:0000259" key="7">
    <source>
        <dbReference type="PROSITE" id="PS50237"/>
    </source>
</evidence>
<gene>
    <name evidence="8" type="ORF">BT63DRAFT_394564</name>
</gene>
<evidence type="ECO:0000313" key="9">
    <source>
        <dbReference type="Proteomes" id="UP000799302"/>
    </source>
</evidence>
<evidence type="ECO:0000256" key="5">
    <source>
        <dbReference type="PROSITE-ProRule" id="PRU00104"/>
    </source>
</evidence>
<name>A0A6A6UP46_9PEZI</name>
<feature type="compositionally biased region" description="Basic and acidic residues" evidence="6">
    <location>
        <begin position="43"/>
        <end position="53"/>
    </location>
</feature>
<proteinExistence type="predicted"/>
<feature type="region of interest" description="Disordered" evidence="6">
    <location>
        <begin position="680"/>
        <end position="730"/>
    </location>
</feature>
<dbReference type="Gene3D" id="3.90.1750.10">
    <property type="entry name" value="Hect, E3 ligase catalytic domains"/>
    <property type="match status" value="1"/>
</dbReference>
<dbReference type="GO" id="GO:0006511">
    <property type="term" value="P:ubiquitin-dependent protein catabolic process"/>
    <property type="evidence" value="ECO:0007669"/>
    <property type="project" value="TreeGrafter"/>
</dbReference>